<dbReference type="RefSeq" id="WP_346755955.1">
    <property type="nucleotide sequence ID" value="NZ_JAUJEB010000001.1"/>
</dbReference>
<dbReference type="InterPro" id="IPR023393">
    <property type="entry name" value="START-like_dom_sf"/>
</dbReference>
<dbReference type="SUPFAM" id="SSF55961">
    <property type="entry name" value="Bet v1-like"/>
    <property type="match status" value="1"/>
</dbReference>
<evidence type="ECO:0000313" key="4">
    <source>
        <dbReference type="Proteomes" id="UP001172083"/>
    </source>
</evidence>
<gene>
    <name evidence="3" type="ORF">QQ020_01095</name>
</gene>
<comment type="similarity">
    <text evidence="1">Belongs to the AHA1 family.</text>
</comment>
<dbReference type="Pfam" id="PF08327">
    <property type="entry name" value="AHSA1"/>
    <property type="match status" value="1"/>
</dbReference>
<feature type="domain" description="Activator of Hsp90 ATPase homologue 1/2-like C-terminal" evidence="2">
    <location>
        <begin position="14"/>
        <end position="133"/>
    </location>
</feature>
<comment type="caution">
    <text evidence="3">The sequence shown here is derived from an EMBL/GenBank/DDBJ whole genome shotgun (WGS) entry which is preliminary data.</text>
</comment>
<accession>A0ABT8KYQ2</accession>
<dbReference type="InterPro" id="IPR013538">
    <property type="entry name" value="ASHA1/2-like_C"/>
</dbReference>
<proteinExistence type="inferred from homology"/>
<protein>
    <submittedName>
        <fullName evidence="3">SRPBCC domain-containing protein</fullName>
    </submittedName>
</protein>
<organism evidence="3 4">
    <name type="scientific">Agaribacillus aureus</name>
    <dbReference type="NCBI Taxonomy" id="3051825"/>
    <lineage>
        <taxon>Bacteria</taxon>
        <taxon>Pseudomonadati</taxon>
        <taxon>Bacteroidota</taxon>
        <taxon>Cytophagia</taxon>
        <taxon>Cytophagales</taxon>
        <taxon>Splendidivirgaceae</taxon>
        <taxon>Agaribacillus</taxon>
    </lineage>
</organism>
<evidence type="ECO:0000313" key="3">
    <source>
        <dbReference type="EMBL" id="MDN5210612.1"/>
    </source>
</evidence>
<dbReference type="EMBL" id="JAUJEB010000001">
    <property type="protein sequence ID" value="MDN5210612.1"/>
    <property type="molecule type" value="Genomic_DNA"/>
</dbReference>
<keyword evidence="4" id="KW-1185">Reference proteome</keyword>
<name>A0ABT8KYQ2_9BACT</name>
<dbReference type="Proteomes" id="UP001172083">
    <property type="component" value="Unassembled WGS sequence"/>
</dbReference>
<reference evidence="3" key="1">
    <citation type="submission" date="2023-06" db="EMBL/GenBank/DDBJ databases">
        <title>Genomic of Agaribacillus aureum.</title>
        <authorList>
            <person name="Wang G."/>
        </authorList>
    </citation>
    <scope>NUCLEOTIDE SEQUENCE</scope>
    <source>
        <strain evidence="3">BMA12</strain>
    </source>
</reference>
<dbReference type="CDD" id="cd07814">
    <property type="entry name" value="SRPBCC_CalC_Aha1-like"/>
    <property type="match status" value="1"/>
</dbReference>
<dbReference type="Gene3D" id="3.30.530.20">
    <property type="match status" value="1"/>
</dbReference>
<sequence length="140" mass="15912">MKDVIKKEYQYSHKINSVWNAISDPDEISAWFIKADFKPEVGYKYTFTHEQTTINGEVIEANPVHKLVYTWIVVGTGVETTVSWQLQENEQGTLLTLEHSGISNYPTEDMAAIMFTNFSGGWDACITNLDKFLKESTHAS</sequence>
<evidence type="ECO:0000256" key="1">
    <source>
        <dbReference type="ARBA" id="ARBA00006817"/>
    </source>
</evidence>
<evidence type="ECO:0000259" key="2">
    <source>
        <dbReference type="Pfam" id="PF08327"/>
    </source>
</evidence>